<dbReference type="GO" id="GO:1990351">
    <property type="term" value="C:transporter complex"/>
    <property type="evidence" value="ECO:0007669"/>
    <property type="project" value="TreeGrafter"/>
</dbReference>
<feature type="domain" description="LptD C-terminal" evidence="3">
    <location>
        <begin position="269"/>
        <end position="593"/>
    </location>
</feature>
<reference evidence="4 5" key="1">
    <citation type="submission" date="2009-04" db="EMBL/GenBank/DDBJ databases">
        <authorList>
            <person name="Reysenbach A.-L."/>
            <person name="Heidelberg J.F."/>
            <person name="Nelson W.C."/>
        </authorList>
    </citation>
    <scope>NUCLEOTIDE SEQUENCE [LARGE SCALE GENOMIC DNA]</scope>
    <source>
        <strain evidence="4 5">SS-5</strain>
    </source>
</reference>
<proteinExistence type="predicted"/>
<dbReference type="GO" id="GO:0009279">
    <property type="term" value="C:cell outer membrane"/>
    <property type="evidence" value="ECO:0007669"/>
    <property type="project" value="TreeGrafter"/>
</dbReference>
<keyword evidence="5" id="KW-1185">Reference proteome</keyword>
<dbReference type="EMBL" id="ABZS01000202">
    <property type="protein sequence ID" value="EEP59865.1"/>
    <property type="molecule type" value="Genomic_DNA"/>
</dbReference>
<dbReference type="AlphaFoldDB" id="C4FM35"/>
<accession>C4FM35</accession>
<dbReference type="InterPro" id="IPR005653">
    <property type="entry name" value="OstA-like_N"/>
</dbReference>
<dbReference type="GO" id="GO:0061024">
    <property type="term" value="P:membrane organization"/>
    <property type="evidence" value="ECO:0007669"/>
    <property type="project" value="InterPro"/>
</dbReference>
<feature type="domain" description="Organic solvent tolerance-like N-terminal" evidence="2">
    <location>
        <begin position="24"/>
        <end position="89"/>
    </location>
</feature>
<dbReference type="Gene3D" id="2.60.450.10">
    <property type="entry name" value="Lipopolysaccharide (LPS) transport protein A like domain"/>
    <property type="match status" value="1"/>
</dbReference>
<sequence>MERVLIITILLLITLSFGQEKVIIESDKLEREKDNIVIAEGNVVITSGDKVLKSQKVIYDSEKKIVTVPVKFYIKTNTFEGTGSHGWYDFENDSGEVFDYQGKVDNQYYVRGYYLKKEKDVYYFKDGEFSGCPFDQYDWNFKAKSGSLKENDQLKAYNMSFRFCRLPIFYTPYFSYPTTDRKTGFLDPMISQDTYNPFIYRQPFFYAINDSSDITFTTDYRNKQGLGTSLEYRRVFERGINFKTNIDLFKESGKKDWWQNRPESPKTFRYRFSLETNYSPFYNWQFFTKADIPSDRYFFEDFYNYSRLKYTAFTRSYIFGRANTDKYLLELNFNYLYDLTTPNNKATLQRLPQLRFYWKESKLFDLPFYFDYLSDNNYFFREEGTTGLRSDNIFRVVNYNYFGKILNTSEITPRLTLYLNTKGNNAFDSRFLIPFKNTTQATFFRPYKDFNHIIIPKISFEYISKINQSSLPYYDRSDRINEKEDIDFSLFNIFNFKNNNFLRWEISQGYTFLNHYYIGENMYNSHIKPLKNSVYLNIGKYSADSILYYDMEKKNLIRTISSFSTPIRDNIIYSVAYTYDRGTSTENSQKQISNSIFVNYKNFSFRVGILNNLKYGYVQNKNLIFDWNRGCWSLSFSYWEDYNITTQKRYKNIFIIINILDMRYRVPFVRN</sequence>
<dbReference type="InterPro" id="IPR007543">
    <property type="entry name" value="LptD_C"/>
</dbReference>
<dbReference type="PANTHER" id="PTHR30189:SF1">
    <property type="entry name" value="LPS-ASSEMBLY PROTEIN LPTD"/>
    <property type="match status" value="1"/>
</dbReference>
<dbReference type="Pfam" id="PF04453">
    <property type="entry name" value="LptD"/>
    <property type="match status" value="1"/>
</dbReference>
<dbReference type="InterPro" id="IPR050218">
    <property type="entry name" value="LptD"/>
</dbReference>
<name>C4FM35_9AQUI</name>
<dbReference type="Proteomes" id="UP000005540">
    <property type="component" value="Unassembled WGS sequence"/>
</dbReference>
<keyword evidence="1" id="KW-0472">Membrane</keyword>
<gene>
    <name evidence="4" type="ORF">SULYE_1639</name>
</gene>
<protein>
    <submittedName>
        <fullName evidence="4">Putative organic solvent tolerance protein</fullName>
    </submittedName>
</protein>
<dbReference type="OrthoDB" id="9760225at2"/>
<keyword evidence="1" id="KW-0998">Cell outer membrane</keyword>
<comment type="caution">
    <text evidence="4">The sequence shown here is derived from an EMBL/GenBank/DDBJ whole genome shotgun (WGS) entry which is preliminary data.</text>
</comment>
<organism evidence="4 5">
    <name type="scientific">Sulfurihydrogenibium yellowstonense SS-5</name>
    <dbReference type="NCBI Taxonomy" id="432331"/>
    <lineage>
        <taxon>Bacteria</taxon>
        <taxon>Pseudomonadati</taxon>
        <taxon>Aquificota</taxon>
        <taxon>Aquificia</taxon>
        <taxon>Aquificales</taxon>
        <taxon>Hydrogenothermaceae</taxon>
        <taxon>Sulfurihydrogenibium</taxon>
    </lineage>
</organism>
<evidence type="ECO:0000259" key="2">
    <source>
        <dbReference type="Pfam" id="PF03968"/>
    </source>
</evidence>
<evidence type="ECO:0000313" key="4">
    <source>
        <dbReference type="EMBL" id="EEP59865.1"/>
    </source>
</evidence>
<dbReference type="RefSeq" id="WP_007548119.1">
    <property type="nucleotide sequence ID" value="NZ_ABZS01000202.1"/>
</dbReference>
<evidence type="ECO:0000259" key="3">
    <source>
        <dbReference type="Pfam" id="PF04453"/>
    </source>
</evidence>
<evidence type="ECO:0000313" key="5">
    <source>
        <dbReference type="Proteomes" id="UP000005540"/>
    </source>
</evidence>
<dbReference type="PANTHER" id="PTHR30189">
    <property type="entry name" value="LPS-ASSEMBLY PROTEIN"/>
    <property type="match status" value="1"/>
</dbReference>
<dbReference type="Pfam" id="PF03968">
    <property type="entry name" value="LptD_N"/>
    <property type="match status" value="1"/>
</dbReference>
<evidence type="ECO:0000256" key="1">
    <source>
        <dbReference type="ARBA" id="ARBA00023237"/>
    </source>
</evidence>